<accession>A0ABT1D751</accession>
<comment type="caution">
    <text evidence="1">The sequence shown here is derived from an EMBL/GenBank/DDBJ whole genome shotgun (WGS) entry which is preliminary data.</text>
</comment>
<reference evidence="1 2" key="1">
    <citation type="submission" date="2021-12" db="EMBL/GenBank/DDBJ databases">
        <title>Siccirubricoccus leaddurans sp. nov., a high concentration Zn2+ tolerance bacterium.</title>
        <authorList>
            <person name="Cao Y."/>
        </authorList>
    </citation>
    <scope>NUCLEOTIDE SEQUENCE [LARGE SCALE GENOMIC DNA]</scope>
    <source>
        <strain evidence="1 2">KC 17139</strain>
    </source>
</reference>
<proteinExistence type="predicted"/>
<dbReference type="EMBL" id="JAFIRR010000070">
    <property type="protein sequence ID" value="MCO6416820.1"/>
    <property type="molecule type" value="Genomic_DNA"/>
</dbReference>
<dbReference type="Proteomes" id="UP001523392">
    <property type="component" value="Unassembled WGS sequence"/>
</dbReference>
<protein>
    <submittedName>
        <fullName evidence="1">Lipocalin-like domain-containing protein</fullName>
    </submittedName>
</protein>
<evidence type="ECO:0000313" key="2">
    <source>
        <dbReference type="Proteomes" id="UP001523392"/>
    </source>
</evidence>
<keyword evidence="2" id="KW-1185">Reference proteome</keyword>
<organism evidence="1 2">
    <name type="scientific">Siccirubricoccus soli</name>
    <dbReference type="NCBI Taxonomy" id="2899147"/>
    <lineage>
        <taxon>Bacteria</taxon>
        <taxon>Pseudomonadati</taxon>
        <taxon>Pseudomonadota</taxon>
        <taxon>Alphaproteobacteria</taxon>
        <taxon>Acetobacterales</taxon>
        <taxon>Roseomonadaceae</taxon>
        <taxon>Siccirubricoccus</taxon>
    </lineage>
</organism>
<evidence type="ECO:0000313" key="1">
    <source>
        <dbReference type="EMBL" id="MCO6416820.1"/>
    </source>
</evidence>
<dbReference type="RefSeq" id="WP_252953450.1">
    <property type="nucleotide sequence ID" value="NZ_JAFIRR010000070.1"/>
</dbReference>
<sequence>MIDIIGCWRLVQVRATGADGAPITDHQYGPSPMGIVQFTPERMHAAVGDGRAEMPPGKTRFWVSYGGPWRFDGAVLVTKVDVTSMPDRMGTDQVRQVRADGTRIWLSPPAREVDGVLHRLELQWERVG</sequence>
<gene>
    <name evidence="1" type="ORF">JYK14_11705</name>
</gene>
<name>A0ABT1D751_9PROT</name>